<evidence type="ECO:0000256" key="1">
    <source>
        <dbReference type="ARBA" id="ARBA00008061"/>
    </source>
</evidence>
<dbReference type="AlphaFoldDB" id="A0AAE3ESV0"/>
<protein>
    <submittedName>
        <fullName evidence="3">Type I pullulanase</fullName>
        <ecNumber evidence="3">3.2.1.41</ecNumber>
    </submittedName>
</protein>
<dbReference type="InterPro" id="IPR011840">
    <property type="entry name" value="PulA_typeI"/>
</dbReference>
<comment type="caution">
    <text evidence="3">The sequence shown here is derived from an EMBL/GenBank/DDBJ whole genome shotgun (WGS) entry which is preliminary data.</text>
</comment>
<proteinExistence type="inferred from homology"/>
<dbReference type="Pfam" id="PF00128">
    <property type="entry name" value="Alpha-amylase"/>
    <property type="match status" value="1"/>
</dbReference>
<dbReference type="CDD" id="cd11341">
    <property type="entry name" value="AmyAc_Pullulanase_LD-like"/>
    <property type="match status" value="1"/>
</dbReference>
<keyword evidence="3" id="KW-0378">Hydrolase</keyword>
<dbReference type="EC" id="3.2.1.41" evidence="3"/>
<dbReference type="EMBL" id="JAIRBC010000009">
    <property type="protein sequence ID" value="MCG2460527.1"/>
    <property type="molecule type" value="Genomic_DNA"/>
</dbReference>
<dbReference type="InterPro" id="IPR014756">
    <property type="entry name" value="Ig_E-set"/>
</dbReference>
<dbReference type="SUPFAM" id="SSF51445">
    <property type="entry name" value="(Trans)glycosidases"/>
    <property type="match status" value="1"/>
</dbReference>
<evidence type="ECO:0000313" key="3">
    <source>
        <dbReference type="EMBL" id="MCG2460527.1"/>
    </source>
</evidence>
<reference evidence="3" key="1">
    <citation type="submission" date="2023-02" db="EMBL/GenBank/DDBJ databases">
        <title>Genome of Flavobacteriaceae gen. nov. sp. strain F89.</title>
        <authorList>
            <person name="Wang Y."/>
        </authorList>
    </citation>
    <scope>NUCLEOTIDE SEQUENCE</scope>
    <source>
        <strain evidence="3">F89</strain>
    </source>
</reference>
<keyword evidence="4" id="KW-1185">Reference proteome</keyword>
<sequence length="661" mass="74822">MLIHKIRNLLLVTISLTSCDHPKTKYKSFEDYPVTNDNLWSEYSKKATVFKIWSPNAENVQLHLYKKGLGGHPIASYDLHRKMDGVWEVKLEGDLNGTYYTYLVRTKDSSLKETPGIYAQAVGLNGKRAMVLDLKSTNPEGWEEDKGPRVTTPNEAIIYEAHVRGLSIQPESGIHMKGKYLGLAETGTKGPNGIATGLEHIKEMGITHLHLLPTCDFNSIDEAKLDTPRYNWGYDPINYNVPEGSYSTDPYNGAVRIKEFKEMVKALHDNRIGLVLDVVFNHTATYRDSNFNLEVPGYYYRHSEDGTPSNASACGNELASERAMMRKFIVETVSYWAKEYHVDGFRFDLMAILDVKTMNTVSKALKKINQKIIIYGEGWTPGDSPYSRKKRAFKFNIGQMPDVAAFSDEIRDGLRGSVFKETGLGFVNGGDNSEESVKMGVVGCIEHPQIDYNKVNKSQKPWANNPWQSLVYVSCHDNHTLYDKLKVSRPKATEDELIAMDKLANAVVFTSQGIAFIQAGAEFLRTKQGEENSYRSPDSINQIDWRLKIRHPKTVAYYKNLTRLRKEHPAFRMRTGDEVRKNLEFKTCENGLIGYQISNHANGDTWKNIYVIYNARPEVVDYKLPGKWSLAVVGDSFNTNTTTVEGVLKVPARSMLIAFQQ</sequence>
<dbReference type="Gene3D" id="3.20.20.80">
    <property type="entry name" value="Glycosidases"/>
    <property type="match status" value="1"/>
</dbReference>
<dbReference type="SMART" id="SM00642">
    <property type="entry name" value="Aamy"/>
    <property type="match status" value="1"/>
</dbReference>
<dbReference type="SUPFAM" id="SSF81296">
    <property type="entry name" value="E set domains"/>
    <property type="match status" value="1"/>
</dbReference>
<dbReference type="NCBIfam" id="TIGR02104">
    <property type="entry name" value="pulA_typeI"/>
    <property type="match status" value="1"/>
</dbReference>
<evidence type="ECO:0000259" key="2">
    <source>
        <dbReference type="SMART" id="SM00642"/>
    </source>
</evidence>
<dbReference type="InterPro" id="IPR004193">
    <property type="entry name" value="Glyco_hydro_13_N"/>
</dbReference>
<evidence type="ECO:0000313" key="4">
    <source>
        <dbReference type="Proteomes" id="UP001200642"/>
    </source>
</evidence>
<dbReference type="InterPro" id="IPR049117">
    <property type="entry name" value="pulA_all-beta"/>
</dbReference>
<keyword evidence="3" id="KW-0326">Glycosidase</keyword>
<dbReference type="InterPro" id="IPR013783">
    <property type="entry name" value="Ig-like_fold"/>
</dbReference>
<dbReference type="GO" id="GO:0051060">
    <property type="term" value="F:pullulanase activity"/>
    <property type="evidence" value="ECO:0007669"/>
    <property type="project" value="UniProtKB-EC"/>
</dbReference>
<dbReference type="InterPro" id="IPR006047">
    <property type="entry name" value="GH13_cat_dom"/>
</dbReference>
<dbReference type="GO" id="GO:0005975">
    <property type="term" value="P:carbohydrate metabolic process"/>
    <property type="evidence" value="ECO:0007669"/>
    <property type="project" value="InterPro"/>
</dbReference>
<dbReference type="Gene3D" id="2.60.40.1180">
    <property type="entry name" value="Golgi alpha-mannosidase II"/>
    <property type="match status" value="1"/>
</dbReference>
<dbReference type="Gene3D" id="2.60.40.10">
    <property type="entry name" value="Immunoglobulins"/>
    <property type="match status" value="1"/>
</dbReference>
<gene>
    <name evidence="3" type="primary">pulA</name>
    <name evidence="3" type="ORF">K8352_07195</name>
</gene>
<dbReference type="PROSITE" id="PS51257">
    <property type="entry name" value="PROKAR_LIPOPROTEIN"/>
    <property type="match status" value="1"/>
</dbReference>
<dbReference type="Pfam" id="PF21653">
    <property type="entry name" value="pulA_all-beta"/>
    <property type="match status" value="1"/>
</dbReference>
<dbReference type="InterPro" id="IPR013780">
    <property type="entry name" value="Glyco_hydro_b"/>
</dbReference>
<dbReference type="Proteomes" id="UP001200642">
    <property type="component" value="Unassembled WGS sequence"/>
</dbReference>
<accession>A0AAE3ESV0</accession>
<comment type="similarity">
    <text evidence="1">Belongs to the glycosyl hydrolase 13 family.</text>
</comment>
<dbReference type="CDD" id="cd02860">
    <property type="entry name" value="E_set_Pullulanase"/>
    <property type="match status" value="1"/>
</dbReference>
<dbReference type="InterPro" id="IPR017853">
    <property type="entry name" value="GH"/>
</dbReference>
<dbReference type="PANTHER" id="PTHR43002">
    <property type="entry name" value="GLYCOGEN DEBRANCHING ENZYME"/>
    <property type="match status" value="1"/>
</dbReference>
<dbReference type="RefSeq" id="WP_317901674.1">
    <property type="nucleotide sequence ID" value="NZ_JAIRBC010000009.1"/>
</dbReference>
<feature type="domain" description="Glycosyl hydrolase family 13 catalytic" evidence="2">
    <location>
        <begin position="173"/>
        <end position="565"/>
    </location>
</feature>
<name>A0AAE3ESV0_9FLAO</name>
<dbReference type="Pfam" id="PF02922">
    <property type="entry name" value="CBM_48"/>
    <property type="match status" value="1"/>
</dbReference>
<organism evidence="3 4">
    <name type="scientific">Cerina litoralis</name>
    <dbReference type="NCBI Taxonomy" id="2874477"/>
    <lineage>
        <taxon>Bacteria</taxon>
        <taxon>Pseudomonadati</taxon>
        <taxon>Bacteroidota</taxon>
        <taxon>Flavobacteriia</taxon>
        <taxon>Flavobacteriales</taxon>
        <taxon>Flavobacteriaceae</taxon>
        <taxon>Cerina</taxon>
    </lineage>
</organism>